<feature type="chain" id="PRO_5015440612" description="Outer membrane protein beta-barrel domain-containing protein" evidence="5">
    <location>
        <begin position="21"/>
        <end position="202"/>
    </location>
</feature>
<dbReference type="AlphaFoldDB" id="A0A2U2J1S8"/>
<dbReference type="NCBIfam" id="TIGR01414">
    <property type="entry name" value="autotrans_barl"/>
    <property type="match status" value="1"/>
</dbReference>
<dbReference type="EMBL" id="QFFF01000001">
    <property type="protein sequence ID" value="PWG02293.1"/>
    <property type="molecule type" value="Genomic_DNA"/>
</dbReference>
<dbReference type="Proteomes" id="UP000245916">
    <property type="component" value="Unassembled WGS sequence"/>
</dbReference>
<evidence type="ECO:0000313" key="7">
    <source>
        <dbReference type="EMBL" id="PWG02293.1"/>
    </source>
</evidence>
<feature type="signal peptide" evidence="5">
    <location>
        <begin position="1"/>
        <end position="20"/>
    </location>
</feature>
<protein>
    <recommendedName>
        <fullName evidence="6">Outer membrane protein beta-barrel domain-containing protein</fullName>
    </recommendedName>
</protein>
<reference evidence="7 8" key="1">
    <citation type="submission" date="2018-05" db="EMBL/GenBank/DDBJ databases">
        <title>Genome of Sphingosinicella humi QZX222.</title>
        <authorList>
            <person name="Qiao Z."/>
            <person name="Wang G."/>
        </authorList>
    </citation>
    <scope>NUCLEOTIDE SEQUENCE [LARGE SCALE GENOMIC DNA]</scope>
    <source>
        <strain evidence="7 8">QZX222</strain>
    </source>
</reference>
<evidence type="ECO:0000256" key="2">
    <source>
        <dbReference type="ARBA" id="ARBA00022729"/>
    </source>
</evidence>
<comment type="similarity">
    <text evidence="4">Belongs to the Omp25/RopB family.</text>
</comment>
<dbReference type="SUPFAM" id="SSF56925">
    <property type="entry name" value="OMPA-like"/>
    <property type="match status" value="1"/>
</dbReference>
<dbReference type="OrthoDB" id="8222426at2"/>
<dbReference type="PANTHER" id="PTHR34001">
    <property type="entry name" value="BLL7405 PROTEIN"/>
    <property type="match status" value="1"/>
</dbReference>
<dbReference type="InterPro" id="IPR011250">
    <property type="entry name" value="OMP/PagP_B-barrel"/>
</dbReference>
<accession>A0A2U2J1S8</accession>
<dbReference type="InterPro" id="IPR051692">
    <property type="entry name" value="OMP-like"/>
</dbReference>
<evidence type="ECO:0000256" key="4">
    <source>
        <dbReference type="ARBA" id="ARBA00038306"/>
    </source>
</evidence>
<evidence type="ECO:0000256" key="1">
    <source>
        <dbReference type="ARBA" id="ARBA00004370"/>
    </source>
</evidence>
<keyword evidence="2 5" id="KW-0732">Signal</keyword>
<dbReference type="RefSeq" id="WP_109270433.1">
    <property type="nucleotide sequence ID" value="NZ_QFFF01000001.1"/>
</dbReference>
<proteinExistence type="inferred from homology"/>
<dbReference type="Pfam" id="PF13505">
    <property type="entry name" value="OMP_b-brl"/>
    <property type="match status" value="1"/>
</dbReference>
<comment type="caution">
    <text evidence="7">The sequence shown here is derived from an EMBL/GenBank/DDBJ whole genome shotgun (WGS) entry which is preliminary data.</text>
</comment>
<dbReference type="InterPro" id="IPR027385">
    <property type="entry name" value="Beta-barrel_OMP"/>
</dbReference>
<evidence type="ECO:0000313" key="8">
    <source>
        <dbReference type="Proteomes" id="UP000245916"/>
    </source>
</evidence>
<dbReference type="Gene3D" id="2.40.160.20">
    <property type="match status" value="1"/>
</dbReference>
<evidence type="ECO:0000259" key="6">
    <source>
        <dbReference type="Pfam" id="PF13505"/>
    </source>
</evidence>
<dbReference type="InterPro" id="IPR006315">
    <property type="entry name" value="OM_autotransptr_brl_dom"/>
</dbReference>
<dbReference type="GO" id="GO:0019867">
    <property type="term" value="C:outer membrane"/>
    <property type="evidence" value="ECO:0007669"/>
    <property type="project" value="InterPro"/>
</dbReference>
<evidence type="ECO:0000256" key="3">
    <source>
        <dbReference type="ARBA" id="ARBA00023136"/>
    </source>
</evidence>
<gene>
    <name evidence="7" type="ORF">DF286_05010</name>
</gene>
<evidence type="ECO:0000256" key="5">
    <source>
        <dbReference type="SAM" id="SignalP"/>
    </source>
</evidence>
<keyword evidence="3" id="KW-0472">Membrane</keyword>
<organism evidence="7 8">
    <name type="scientific">Allosphingosinicella humi</name>
    <dbReference type="NCBI Taxonomy" id="2068657"/>
    <lineage>
        <taxon>Bacteria</taxon>
        <taxon>Pseudomonadati</taxon>
        <taxon>Pseudomonadota</taxon>
        <taxon>Alphaproteobacteria</taxon>
        <taxon>Sphingomonadales</taxon>
        <taxon>Sphingomonadaceae</taxon>
        <taxon>Allosphingosinicella</taxon>
    </lineage>
</organism>
<sequence>MKRIVSSVAALALAVGLASAASAEPFNGPYVGVQAGWNQDKLGTPSTPLGNVAIDRSQDSFSGGVFAGYDYKVSPRFVIGAEAGVQFGNDDSVARDTGAALVTVDPKRSFDLTARAGYLVTDNTLLYARGGYTNARVRTSVEDAAGIRSASANRDGWLVGGGLEHAISDNVSARAEYRYSDLDEGNGKFDRHQALFGIAYRF</sequence>
<keyword evidence="8" id="KW-1185">Reference proteome</keyword>
<comment type="subcellular location">
    <subcellularLocation>
        <location evidence="1">Membrane</location>
    </subcellularLocation>
</comment>
<feature type="domain" description="Outer membrane protein beta-barrel" evidence="6">
    <location>
        <begin position="9"/>
        <end position="202"/>
    </location>
</feature>
<name>A0A2U2J1S8_9SPHN</name>
<dbReference type="PANTHER" id="PTHR34001:SF3">
    <property type="entry name" value="BLL7405 PROTEIN"/>
    <property type="match status" value="1"/>
</dbReference>